<keyword evidence="3 4" id="KW-0732">Signal</keyword>
<dbReference type="EMBL" id="QRDW01000002">
    <property type="protein sequence ID" value="RED52108.1"/>
    <property type="molecule type" value="Genomic_DNA"/>
</dbReference>
<evidence type="ECO:0000256" key="2">
    <source>
        <dbReference type="ARBA" id="ARBA00007639"/>
    </source>
</evidence>
<dbReference type="OrthoDB" id="9805127at2"/>
<dbReference type="PANTHER" id="PTHR46847">
    <property type="entry name" value="D-ALLOSE-BINDING PERIPLASMIC PROTEIN-RELATED"/>
    <property type="match status" value="1"/>
</dbReference>
<dbReference type="PANTHER" id="PTHR46847:SF1">
    <property type="entry name" value="D-ALLOSE-BINDING PERIPLASMIC PROTEIN-RELATED"/>
    <property type="match status" value="1"/>
</dbReference>
<feature type="domain" description="Periplasmic binding protein" evidence="5">
    <location>
        <begin position="26"/>
        <end position="281"/>
    </location>
</feature>
<feature type="signal peptide" evidence="4">
    <location>
        <begin position="1"/>
        <end position="23"/>
    </location>
</feature>
<gene>
    <name evidence="6" type="ORF">DFP90_102126</name>
</gene>
<evidence type="ECO:0000313" key="7">
    <source>
        <dbReference type="Proteomes" id="UP000256845"/>
    </source>
</evidence>
<evidence type="ECO:0000256" key="1">
    <source>
        <dbReference type="ARBA" id="ARBA00004196"/>
    </source>
</evidence>
<evidence type="ECO:0000313" key="6">
    <source>
        <dbReference type="EMBL" id="RED52108.1"/>
    </source>
</evidence>
<comment type="subcellular location">
    <subcellularLocation>
        <location evidence="1">Cell envelope</location>
    </subcellularLocation>
</comment>
<dbReference type="GO" id="GO:0030313">
    <property type="term" value="C:cell envelope"/>
    <property type="evidence" value="ECO:0007669"/>
    <property type="project" value="UniProtKB-SubCell"/>
</dbReference>
<dbReference type="InterPro" id="IPR025997">
    <property type="entry name" value="SBP_2_dom"/>
</dbReference>
<protein>
    <submittedName>
        <fullName evidence="6">Monosaccharide ABC transporter substrate-binding protein (CUT2 family)</fullName>
    </submittedName>
</protein>
<accession>A0A3D9HRJ1</accession>
<dbReference type="Pfam" id="PF13407">
    <property type="entry name" value="Peripla_BP_4"/>
    <property type="match status" value="1"/>
</dbReference>
<organism evidence="6 7">
    <name type="scientific">Aestuariispira insulae</name>
    <dbReference type="NCBI Taxonomy" id="1461337"/>
    <lineage>
        <taxon>Bacteria</taxon>
        <taxon>Pseudomonadati</taxon>
        <taxon>Pseudomonadota</taxon>
        <taxon>Alphaproteobacteria</taxon>
        <taxon>Rhodospirillales</taxon>
        <taxon>Kiloniellaceae</taxon>
        <taxon>Aestuariispira</taxon>
    </lineage>
</organism>
<reference evidence="6 7" key="1">
    <citation type="submission" date="2018-07" db="EMBL/GenBank/DDBJ databases">
        <title>Genomic Encyclopedia of Type Strains, Phase III (KMG-III): the genomes of soil and plant-associated and newly described type strains.</title>
        <authorList>
            <person name="Whitman W."/>
        </authorList>
    </citation>
    <scope>NUCLEOTIDE SEQUENCE [LARGE SCALE GENOMIC DNA]</scope>
    <source>
        <strain evidence="6 7">CECT 8488</strain>
    </source>
</reference>
<evidence type="ECO:0000256" key="4">
    <source>
        <dbReference type="SAM" id="SignalP"/>
    </source>
</evidence>
<evidence type="ECO:0000259" key="5">
    <source>
        <dbReference type="Pfam" id="PF13407"/>
    </source>
</evidence>
<sequence length="302" mass="33632">MNRFFLAGLSLFFATWTLSSAQAKCIGLITAGWHHNFWHSLVEGGQEAARELGQKLVFRAPRQEGETAQQIKLMLSIRKYGCNAFVIAPVDRSINALVNNWDRDNVPTIYVDRPAFGQSRITSLVMTNNYQAGRDAARELDAILPPDAVIALLGLQKGVTSTDARENGFRDFMIEKGRPIQIEAYLGTTHEEALWRAQELFGQYEGPPINGVFTSNESTTEGVIEALSILTQDRPIHVGFDDSPKIRAAIKNEALFGAVIQDPYQMGYQSVMLANRIRQGEPVPSRVFTGHTFLNMANLEVF</sequence>
<evidence type="ECO:0000256" key="3">
    <source>
        <dbReference type="ARBA" id="ARBA00022729"/>
    </source>
</evidence>
<dbReference type="Proteomes" id="UP000256845">
    <property type="component" value="Unassembled WGS sequence"/>
</dbReference>
<dbReference type="InterPro" id="IPR028082">
    <property type="entry name" value="Peripla_BP_I"/>
</dbReference>
<comment type="caution">
    <text evidence="6">The sequence shown here is derived from an EMBL/GenBank/DDBJ whole genome shotgun (WGS) entry which is preliminary data.</text>
</comment>
<proteinExistence type="inferred from homology"/>
<dbReference type="Gene3D" id="3.40.50.2300">
    <property type="match status" value="2"/>
</dbReference>
<feature type="chain" id="PRO_5017716967" evidence="4">
    <location>
        <begin position="24"/>
        <end position="302"/>
    </location>
</feature>
<dbReference type="AlphaFoldDB" id="A0A3D9HRJ1"/>
<name>A0A3D9HRJ1_9PROT</name>
<dbReference type="SUPFAM" id="SSF53822">
    <property type="entry name" value="Periplasmic binding protein-like I"/>
    <property type="match status" value="1"/>
</dbReference>
<dbReference type="RefSeq" id="WP_115935664.1">
    <property type="nucleotide sequence ID" value="NZ_QRDW01000002.1"/>
</dbReference>
<keyword evidence="7" id="KW-1185">Reference proteome</keyword>
<comment type="similarity">
    <text evidence="2">Belongs to the bacterial solute-binding protein 2 family.</text>
</comment>
<dbReference type="GO" id="GO:0030246">
    <property type="term" value="F:carbohydrate binding"/>
    <property type="evidence" value="ECO:0007669"/>
    <property type="project" value="UniProtKB-ARBA"/>
</dbReference>